<dbReference type="InterPro" id="IPR055259">
    <property type="entry name" value="YkvP/CgeB_Glyco_trans-like"/>
</dbReference>
<reference evidence="2 3" key="1">
    <citation type="journal article" date="2016" name="Nat. Commun.">
        <title>Thousands of microbial genomes shed light on interconnected biogeochemical processes in an aquifer system.</title>
        <authorList>
            <person name="Anantharaman K."/>
            <person name="Brown C.T."/>
            <person name="Hug L.A."/>
            <person name="Sharon I."/>
            <person name="Castelle C.J."/>
            <person name="Probst A.J."/>
            <person name="Thomas B.C."/>
            <person name="Singh A."/>
            <person name="Wilkins M.J."/>
            <person name="Karaoz U."/>
            <person name="Brodie E.L."/>
            <person name="Williams K.H."/>
            <person name="Hubbard S.S."/>
            <person name="Banfield J.F."/>
        </authorList>
    </citation>
    <scope>NUCLEOTIDE SEQUENCE [LARGE SCALE GENOMIC DNA]</scope>
</reference>
<dbReference type="AlphaFoldDB" id="A0A1F6C3P5"/>
<dbReference type="STRING" id="1798473.A3G50_00455"/>
<evidence type="ECO:0000313" key="2">
    <source>
        <dbReference type="EMBL" id="OGG43795.1"/>
    </source>
</evidence>
<protein>
    <recommendedName>
        <fullName evidence="1">Spore protein YkvP/CgeB glycosyl transferase-like domain-containing protein</fullName>
    </recommendedName>
</protein>
<dbReference type="EMBL" id="MFKM01000005">
    <property type="protein sequence ID" value="OGG43795.1"/>
    <property type="molecule type" value="Genomic_DNA"/>
</dbReference>
<gene>
    <name evidence="2" type="ORF">A3G50_00455</name>
</gene>
<feature type="domain" description="Spore protein YkvP/CgeB glycosyl transferase-like" evidence="1">
    <location>
        <begin position="193"/>
        <end position="342"/>
    </location>
</feature>
<name>A0A1F6C3P5_9BACT</name>
<evidence type="ECO:0000313" key="3">
    <source>
        <dbReference type="Proteomes" id="UP000176633"/>
    </source>
</evidence>
<dbReference type="Proteomes" id="UP000176633">
    <property type="component" value="Unassembled WGS sequence"/>
</dbReference>
<evidence type="ECO:0000259" key="1">
    <source>
        <dbReference type="Pfam" id="PF13524"/>
    </source>
</evidence>
<dbReference type="SUPFAM" id="SSF53756">
    <property type="entry name" value="UDP-Glycosyltransferase/glycogen phosphorylase"/>
    <property type="match status" value="1"/>
</dbReference>
<dbReference type="Pfam" id="PF13524">
    <property type="entry name" value="Glyco_trans_1_2"/>
    <property type="match status" value="1"/>
</dbReference>
<proteinExistence type="predicted"/>
<comment type="caution">
    <text evidence="2">The sequence shown here is derived from an EMBL/GenBank/DDBJ whole genome shotgun (WGS) entry which is preliminary data.</text>
</comment>
<organism evidence="2 3">
    <name type="scientific">Candidatus Jorgensenbacteria bacterium RIFCSPLOWO2_12_FULL_42_11</name>
    <dbReference type="NCBI Taxonomy" id="1798473"/>
    <lineage>
        <taxon>Bacteria</taxon>
        <taxon>Candidatus Joergenseniibacteriota</taxon>
    </lineage>
</organism>
<sequence length="356" mass="41917">MKVLITGEKRKNGLTNTFARAFQKLGRETVIFAEEDLYSRLFPRFKNKYTNKFFWSFFSLPLQKEFLNAVRKEKPDLILILKGWYFCPKTLLRIKKELPQTKLFCFNPDNPFNTWHFGASNNWMTKSIPLYDVYFIWAKLLIEDIKKLGAQRVEHLPFGYDPQIHYPIEVSEEEKKIYGSDVAFIGSWDDKREKWLSCLLDYGLKIWGSAWQKAGPNLRQKWQSREAVAEEFSKVCNSAKIILNIIRQQNSEYPGHNISSHNMRTFEVPACGGFLLSVRTDEAKSFFEEDKEAAYFSSPEELKEKLDFYLENEELRNKIAEGGYKKILNSDYAYADRAKKIIEVFNNLKNDYKEKN</sequence>
<accession>A0A1F6C3P5</accession>